<sequence>MSLRVGVMSDLHLEIDRKHGIATGIDAPGHPQIGPDLRPLPGQVDLCILAGDIDRGVAAIDYADAVARFLAVPTVFIAGNHEFYHYRYRELLAAFREAAAATDGRVRFLENDEAVFDLDGRPVRVLGCTLWTDLALYGADAAERLVQSGDLLRIYDYQRIRHEDDTTIGVLDPVAWHRDSVHWLETRLAERPDGGVTVVVTHHGISPRSVAPQFEGSPLNAAFTSDLDALVERSGAALWIHGHTHHGVDYVAGATRVVSCPRGYPAERADDYSPGLIDL</sequence>
<dbReference type="InterPro" id="IPR004843">
    <property type="entry name" value="Calcineurin-like_PHP"/>
</dbReference>
<evidence type="ECO:0000313" key="3">
    <source>
        <dbReference type="Proteomes" id="UP000193200"/>
    </source>
</evidence>
<protein>
    <submittedName>
        <fullName evidence="2">Calcineurin-like phosphoesterase superfamily domain protein</fullName>
    </submittedName>
</protein>
<gene>
    <name evidence="2" type="ORF">OCH7691_02061</name>
</gene>
<accession>A0A1Y5STI3</accession>
<evidence type="ECO:0000313" key="2">
    <source>
        <dbReference type="EMBL" id="SLN47763.1"/>
    </source>
</evidence>
<dbReference type="PANTHER" id="PTHR37844">
    <property type="entry name" value="SER/THR PROTEIN PHOSPHATASE SUPERFAMILY (AFU_ORTHOLOGUE AFUA_1G14840)"/>
    <property type="match status" value="1"/>
</dbReference>
<dbReference type="SUPFAM" id="SSF56300">
    <property type="entry name" value="Metallo-dependent phosphatases"/>
    <property type="match status" value="1"/>
</dbReference>
<dbReference type="Pfam" id="PF00149">
    <property type="entry name" value="Metallophos"/>
    <property type="match status" value="1"/>
</dbReference>
<dbReference type="InParanoid" id="A0A1Y5STI3"/>
<reference evidence="2 3" key="1">
    <citation type="submission" date="2017-03" db="EMBL/GenBank/DDBJ databases">
        <authorList>
            <person name="Afonso C.L."/>
            <person name="Miller P.J."/>
            <person name="Scott M.A."/>
            <person name="Spackman E."/>
            <person name="Goraichik I."/>
            <person name="Dimitrov K.M."/>
            <person name="Suarez D.L."/>
            <person name="Swayne D.E."/>
        </authorList>
    </citation>
    <scope>NUCLEOTIDE SEQUENCE [LARGE SCALE GENOMIC DNA]</scope>
    <source>
        <strain evidence="2 3">CECT 7691</strain>
    </source>
</reference>
<proteinExistence type="predicted"/>
<feature type="domain" description="Calcineurin-like phosphoesterase" evidence="1">
    <location>
        <begin position="3"/>
        <end position="246"/>
    </location>
</feature>
<dbReference type="AlphaFoldDB" id="A0A1Y5STI3"/>
<dbReference type="EMBL" id="FWFR01000001">
    <property type="protein sequence ID" value="SLN47763.1"/>
    <property type="molecule type" value="Genomic_DNA"/>
</dbReference>
<evidence type="ECO:0000259" key="1">
    <source>
        <dbReference type="Pfam" id="PF00149"/>
    </source>
</evidence>
<dbReference type="GO" id="GO:0016787">
    <property type="term" value="F:hydrolase activity"/>
    <property type="evidence" value="ECO:0007669"/>
    <property type="project" value="InterPro"/>
</dbReference>
<keyword evidence="3" id="KW-1185">Reference proteome</keyword>
<dbReference type="Gene3D" id="3.60.21.10">
    <property type="match status" value="1"/>
</dbReference>
<dbReference type="Proteomes" id="UP000193200">
    <property type="component" value="Unassembled WGS sequence"/>
</dbReference>
<organism evidence="2 3">
    <name type="scientific">Oceanibacterium hippocampi</name>
    <dbReference type="NCBI Taxonomy" id="745714"/>
    <lineage>
        <taxon>Bacteria</taxon>
        <taxon>Pseudomonadati</taxon>
        <taxon>Pseudomonadota</taxon>
        <taxon>Alphaproteobacteria</taxon>
        <taxon>Sneathiellales</taxon>
        <taxon>Sneathiellaceae</taxon>
        <taxon>Oceanibacterium</taxon>
    </lineage>
</organism>
<dbReference type="InterPro" id="IPR029052">
    <property type="entry name" value="Metallo-depent_PP-like"/>
</dbReference>
<dbReference type="PANTHER" id="PTHR37844:SF2">
    <property type="entry name" value="SER_THR PROTEIN PHOSPHATASE SUPERFAMILY (AFU_ORTHOLOGUE AFUA_1G14840)"/>
    <property type="match status" value="1"/>
</dbReference>
<name>A0A1Y5STI3_9PROT</name>